<accession>A0A5N5I8L3</accession>
<name>A0A5N5I8L3_9ROSA</name>
<dbReference type="AlphaFoldDB" id="A0A5N5I8L3"/>
<feature type="region of interest" description="Disordered" evidence="1">
    <location>
        <begin position="59"/>
        <end position="100"/>
    </location>
</feature>
<evidence type="ECO:0000313" key="3">
    <source>
        <dbReference type="Proteomes" id="UP000327157"/>
    </source>
</evidence>
<dbReference type="OrthoDB" id="912322at2759"/>
<sequence length="100" mass="11021">MASPRSYAIPEGWVMRKKVENDGTEVERFVCLATGLEFGTYNGMMRYVHFAIAREASVYSPGFSPPKKKASSKRGKKKASSKQRSNAQKEGGAKKKASSK</sequence>
<dbReference type="EMBL" id="SMOL01000004">
    <property type="protein sequence ID" value="KAB2636475.1"/>
    <property type="molecule type" value="Genomic_DNA"/>
</dbReference>
<reference evidence="3" key="2">
    <citation type="submission" date="2019-10" db="EMBL/GenBank/DDBJ databases">
        <title>A de novo genome assembly of a pear dwarfing rootstock.</title>
        <authorList>
            <person name="Wang F."/>
            <person name="Wang J."/>
            <person name="Li S."/>
            <person name="Zhang Y."/>
            <person name="Fang M."/>
            <person name="Ma L."/>
            <person name="Zhao Y."/>
            <person name="Jiang S."/>
        </authorList>
    </citation>
    <scope>NUCLEOTIDE SEQUENCE [LARGE SCALE GENOMIC DNA]</scope>
</reference>
<feature type="compositionally biased region" description="Basic residues" evidence="1">
    <location>
        <begin position="66"/>
        <end position="81"/>
    </location>
</feature>
<organism evidence="2 3">
    <name type="scientific">Pyrus ussuriensis x Pyrus communis</name>
    <dbReference type="NCBI Taxonomy" id="2448454"/>
    <lineage>
        <taxon>Eukaryota</taxon>
        <taxon>Viridiplantae</taxon>
        <taxon>Streptophyta</taxon>
        <taxon>Embryophyta</taxon>
        <taxon>Tracheophyta</taxon>
        <taxon>Spermatophyta</taxon>
        <taxon>Magnoliopsida</taxon>
        <taxon>eudicotyledons</taxon>
        <taxon>Gunneridae</taxon>
        <taxon>Pentapetalae</taxon>
        <taxon>rosids</taxon>
        <taxon>fabids</taxon>
        <taxon>Rosales</taxon>
        <taxon>Rosaceae</taxon>
        <taxon>Amygdaloideae</taxon>
        <taxon>Maleae</taxon>
        <taxon>Pyrus</taxon>
    </lineage>
</organism>
<keyword evidence="3" id="KW-1185">Reference proteome</keyword>
<evidence type="ECO:0000256" key="1">
    <source>
        <dbReference type="SAM" id="MobiDB-lite"/>
    </source>
</evidence>
<proteinExistence type="predicted"/>
<protein>
    <submittedName>
        <fullName evidence="2">Uncharacterized protein</fullName>
    </submittedName>
</protein>
<reference evidence="2 3" key="3">
    <citation type="submission" date="2019-11" db="EMBL/GenBank/DDBJ databases">
        <title>A de novo genome assembly of a pear dwarfing rootstock.</title>
        <authorList>
            <person name="Wang F."/>
            <person name="Wang J."/>
            <person name="Li S."/>
            <person name="Zhang Y."/>
            <person name="Fang M."/>
            <person name="Ma L."/>
            <person name="Zhao Y."/>
            <person name="Jiang S."/>
        </authorList>
    </citation>
    <scope>NUCLEOTIDE SEQUENCE [LARGE SCALE GENOMIC DNA]</scope>
    <source>
        <strain evidence="2">S2</strain>
        <tissue evidence="2">Leaf</tissue>
    </source>
</reference>
<comment type="caution">
    <text evidence="2">The sequence shown here is derived from an EMBL/GenBank/DDBJ whole genome shotgun (WGS) entry which is preliminary data.</text>
</comment>
<dbReference type="Proteomes" id="UP000327157">
    <property type="component" value="Chromosome 5"/>
</dbReference>
<evidence type="ECO:0000313" key="2">
    <source>
        <dbReference type="EMBL" id="KAB2636475.1"/>
    </source>
</evidence>
<reference evidence="2 3" key="1">
    <citation type="submission" date="2019-09" db="EMBL/GenBank/DDBJ databases">
        <authorList>
            <person name="Ou C."/>
        </authorList>
    </citation>
    <scope>NUCLEOTIDE SEQUENCE [LARGE SCALE GENOMIC DNA]</scope>
    <source>
        <strain evidence="2">S2</strain>
        <tissue evidence="2">Leaf</tissue>
    </source>
</reference>
<gene>
    <name evidence="2" type="ORF">D8674_027009</name>
</gene>